<organism evidence="1 2">
    <name type="scientific">Telmatocola sphagniphila</name>
    <dbReference type="NCBI Taxonomy" id="1123043"/>
    <lineage>
        <taxon>Bacteria</taxon>
        <taxon>Pseudomonadati</taxon>
        <taxon>Planctomycetota</taxon>
        <taxon>Planctomycetia</taxon>
        <taxon>Gemmatales</taxon>
        <taxon>Gemmataceae</taxon>
    </lineage>
</organism>
<dbReference type="RefSeq" id="WP_213499326.1">
    <property type="nucleotide sequence ID" value="NZ_CP074694.1"/>
</dbReference>
<name>A0A8E6BAW3_9BACT</name>
<gene>
    <name evidence="1" type="ORF">KIH39_10750</name>
</gene>
<proteinExistence type="predicted"/>
<evidence type="ECO:0000313" key="2">
    <source>
        <dbReference type="Proteomes" id="UP000676194"/>
    </source>
</evidence>
<dbReference type="KEGG" id="tsph:KIH39_10750"/>
<accession>A0A8E6BAW3</accession>
<protein>
    <submittedName>
        <fullName evidence="1">Uncharacterized protein</fullName>
    </submittedName>
</protein>
<dbReference type="AlphaFoldDB" id="A0A8E6BAW3"/>
<sequence>MIVEPMYRRIINDEALTRGLGDIEARMLVEWLVDWAELLEETIPDVGDANQKIGQLQKKARAISKFVVLWSDGHSKAGALQLAATERFQFPIPEEKCEADEAMARILKWENDHLAQF</sequence>
<dbReference type="EMBL" id="CP074694">
    <property type="protein sequence ID" value="QVL34356.1"/>
    <property type="molecule type" value="Genomic_DNA"/>
</dbReference>
<keyword evidence="2" id="KW-1185">Reference proteome</keyword>
<dbReference type="Proteomes" id="UP000676194">
    <property type="component" value="Chromosome"/>
</dbReference>
<reference evidence="1" key="1">
    <citation type="submission" date="2021-05" db="EMBL/GenBank/DDBJ databases">
        <title>Complete genome sequence of the cellulolytic planctomycete Telmatocola sphagniphila SP2T and characterization of the first cellulase from planctomycetes.</title>
        <authorList>
            <person name="Rakitin A.L."/>
            <person name="Beletsky A.V."/>
            <person name="Naumoff D.G."/>
            <person name="Kulichevskaya I.S."/>
            <person name="Mardanov A.V."/>
            <person name="Ravin N.V."/>
            <person name="Dedysh S.N."/>
        </authorList>
    </citation>
    <scope>NUCLEOTIDE SEQUENCE</scope>
    <source>
        <strain evidence="1">SP2T</strain>
    </source>
</reference>
<evidence type="ECO:0000313" key="1">
    <source>
        <dbReference type="EMBL" id="QVL34356.1"/>
    </source>
</evidence>